<dbReference type="InterPro" id="IPR018114">
    <property type="entry name" value="TRYPSIN_HIS"/>
</dbReference>
<keyword evidence="2" id="KW-1185">Reference proteome</keyword>
<dbReference type="Gene3D" id="2.40.10.10">
    <property type="entry name" value="Trypsin-like serine proteases"/>
    <property type="match status" value="2"/>
</dbReference>
<evidence type="ECO:0008006" key="3">
    <source>
        <dbReference type="Google" id="ProtNLM"/>
    </source>
</evidence>
<name>A0A7T2GI43_9SPHN</name>
<protein>
    <recommendedName>
        <fullName evidence="3">Peptidase S1 domain-containing protein</fullName>
    </recommendedName>
</protein>
<dbReference type="GO" id="GO:0006508">
    <property type="term" value="P:proteolysis"/>
    <property type="evidence" value="ECO:0007669"/>
    <property type="project" value="InterPro"/>
</dbReference>
<accession>A0A7T2GI43</accession>
<proteinExistence type="predicted"/>
<sequence>MPPSPSETTTAKVDPMQVRATTLKDAFGLDIQEANRRAALESAVWDAITRIAEAFPESFSGLAVSHVPNYEVKVYVSKDIAPPDILSLVNPSLRSVVKIKRVALNRPERNALVNEAATALRRQGISFSVSYDLDGDGLDVGLANPSDAAKARASLPDQAQRNLRFSKGGSHKQKAYTRPTGVLASDQTYGGWELYRSKSGVVKGICSIGFTGRDSYGDTIAITAGHCLTDPYAQQQTYTSNRHLTLPVEGYRSGGSDSALDVGHLNMQGVAASGGWVWTKNNVEPYEREYALVGVRTGAYQAGLVNTVSNFSGGYLKLAGVKPQSAQGEGLSICKYGVMTGLTCSVILNDYYSDANVTGFIETYYSPQWYLVGAGDSGGPVFTTPDANSTIWALGLVSGGLDLNHPNATVECKRDPANFCTMTYMPADRIDDFAPAQLFIYPSGTVYPGGY</sequence>
<dbReference type="InterPro" id="IPR043504">
    <property type="entry name" value="Peptidase_S1_PA_chymotrypsin"/>
</dbReference>
<dbReference type="InterPro" id="IPR009003">
    <property type="entry name" value="Peptidase_S1_PA"/>
</dbReference>
<dbReference type="Proteomes" id="UP000594873">
    <property type="component" value="Chromosome"/>
</dbReference>
<reference evidence="1 2" key="1">
    <citation type="submission" date="2020-11" db="EMBL/GenBank/DDBJ databases">
        <title>Genome seq and assembly of Sphingosinicella sp.</title>
        <authorList>
            <person name="Chhetri G."/>
        </authorList>
    </citation>
    <scope>NUCLEOTIDE SEQUENCE [LARGE SCALE GENOMIC DNA]</scope>
    <source>
        <strain evidence="1 2">UDD2</strain>
    </source>
</reference>
<organism evidence="1 2">
    <name type="scientific">Allosphingosinicella flava</name>
    <dbReference type="NCBI Taxonomy" id="2771430"/>
    <lineage>
        <taxon>Bacteria</taxon>
        <taxon>Pseudomonadati</taxon>
        <taxon>Pseudomonadota</taxon>
        <taxon>Alphaproteobacteria</taxon>
        <taxon>Sphingomonadales</taxon>
        <taxon>Sphingomonadaceae</taxon>
        <taxon>Allosphingosinicella</taxon>
    </lineage>
</organism>
<dbReference type="EMBL" id="CP065592">
    <property type="protein sequence ID" value="QPQ54297.1"/>
    <property type="molecule type" value="Genomic_DNA"/>
</dbReference>
<dbReference type="AlphaFoldDB" id="A0A7T2GI43"/>
<evidence type="ECO:0000313" key="1">
    <source>
        <dbReference type="EMBL" id="QPQ54297.1"/>
    </source>
</evidence>
<gene>
    <name evidence="1" type="ORF">IC614_07975</name>
</gene>
<dbReference type="KEGG" id="sflv:IC614_07975"/>
<dbReference type="SUPFAM" id="SSF50494">
    <property type="entry name" value="Trypsin-like serine proteases"/>
    <property type="match status" value="1"/>
</dbReference>
<evidence type="ECO:0000313" key="2">
    <source>
        <dbReference type="Proteomes" id="UP000594873"/>
    </source>
</evidence>
<dbReference type="PROSITE" id="PS00134">
    <property type="entry name" value="TRYPSIN_HIS"/>
    <property type="match status" value="1"/>
</dbReference>
<dbReference type="GO" id="GO:0004252">
    <property type="term" value="F:serine-type endopeptidase activity"/>
    <property type="evidence" value="ECO:0007669"/>
    <property type="project" value="InterPro"/>
</dbReference>
<dbReference type="RefSeq" id="WP_200970824.1">
    <property type="nucleotide sequence ID" value="NZ_CP065592.1"/>
</dbReference>